<protein>
    <recommendedName>
        <fullName evidence="1">4-carboxy-2-hydroxymuconate-6-semialdehyde dehydrogenase-like C-terminal domain-containing protein</fullName>
    </recommendedName>
</protein>
<dbReference type="Gene3D" id="3.30.360.10">
    <property type="entry name" value="Dihydrodipicolinate Reductase, domain 2"/>
    <property type="match status" value="1"/>
</dbReference>
<reference evidence="2 3" key="1">
    <citation type="submission" date="2020-08" db="EMBL/GenBank/DDBJ databases">
        <title>Exploring microbial biodiversity for novel pathways involved in the catabolism of aromatic compounds derived from lignin.</title>
        <authorList>
            <person name="Elkins J."/>
        </authorList>
    </citation>
    <scope>NUCLEOTIDE SEQUENCE [LARGE SCALE GENOMIC DNA]</scope>
    <source>
        <strain evidence="2 3">B1D3A</strain>
    </source>
</reference>
<accession>A0ABR6ND82</accession>
<evidence type="ECO:0000259" key="1">
    <source>
        <dbReference type="Pfam" id="PF19858"/>
    </source>
</evidence>
<evidence type="ECO:0000313" key="3">
    <source>
        <dbReference type="Proteomes" id="UP001138540"/>
    </source>
</evidence>
<dbReference type="Pfam" id="PF19858">
    <property type="entry name" value="OxRdtase_C"/>
    <property type="match status" value="1"/>
</dbReference>
<keyword evidence="3" id="KW-1185">Reference proteome</keyword>
<name>A0ABR6ND82_9SPHN</name>
<feature type="domain" description="4-carboxy-2-hydroxymuconate-6-semialdehyde dehydrogenase-like C-terminal" evidence="1">
    <location>
        <begin position="2"/>
        <end position="78"/>
    </location>
</feature>
<comment type="caution">
    <text evidence="2">The sequence shown here is derived from an EMBL/GenBank/DDBJ whole genome shotgun (WGS) entry which is preliminary data.</text>
</comment>
<dbReference type="Proteomes" id="UP001138540">
    <property type="component" value="Unassembled WGS sequence"/>
</dbReference>
<evidence type="ECO:0000313" key="2">
    <source>
        <dbReference type="EMBL" id="MBB5985215.1"/>
    </source>
</evidence>
<organism evidence="2 3">
    <name type="scientific">Sphingobium lignivorans</name>
    <dbReference type="NCBI Taxonomy" id="2735886"/>
    <lineage>
        <taxon>Bacteria</taxon>
        <taxon>Pseudomonadati</taxon>
        <taxon>Pseudomonadota</taxon>
        <taxon>Alphaproteobacteria</taxon>
        <taxon>Sphingomonadales</taxon>
        <taxon>Sphingomonadaceae</taxon>
        <taxon>Sphingobium</taxon>
    </lineage>
</organism>
<gene>
    <name evidence="2" type="ORF">HNP60_001189</name>
</gene>
<proteinExistence type="predicted"/>
<dbReference type="EMBL" id="JACHKA010000001">
    <property type="protein sequence ID" value="MBB5985215.1"/>
    <property type="molecule type" value="Genomic_DNA"/>
</dbReference>
<dbReference type="InterPro" id="IPR045560">
    <property type="entry name" value="LigC_C"/>
</dbReference>
<sequence length="126" mass="13908">MQANAVQGPIHPELGIAMDMSIQLKSETGAICTLSLSFNNDGPLGTFFRYICDNGTWIARYDDLVTGKEEPVDVSKVDVSMNGIELQDREFIAAIREGREPNSSVARVLDCYRVLGELEVQLEKQG</sequence>